<dbReference type="SUPFAM" id="SSF51695">
    <property type="entry name" value="PLC-like phosphodiesterases"/>
    <property type="match status" value="1"/>
</dbReference>
<dbReference type="OrthoDB" id="1046782at2759"/>
<dbReference type="InterPro" id="IPR017946">
    <property type="entry name" value="PLC-like_Pdiesterase_TIM-brl"/>
</dbReference>
<dbReference type="EMBL" id="QGMK01000978">
    <property type="protein sequence ID" value="TVY75685.1"/>
    <property type="molecule type" value="Genomic_DNA"/>
</dbReference>
<organism evidence="2 3">
    <name type="scientific">Lachnellula suecica</name>
    <dbReference type="NCBI Taxonomy" id="602035"/>
    <lineage>
        <taxon>Eukaryota</taxon>
        <taxon>Fungi</taxon>
        <taxon>Dikarya</taxon>
        <taxon>Ascomycota</taxon>
        <taxon>Pezizomycotina</taxon>
        <taxon>Leotiomycetes</taxon>
        <taxon>Helotiales</taxon>
        <taxon>Lachnaceae</taxon>
        <taxon>Lachnellula</taxon>
    </lineage>
</organism>
<dbReference type="Gene3D" id="2.120.10.80">
    <property type="entry name" value="Kelch-type beta propeller"/>
    <property type="match status" value="1"/>
</dbReference>
<accession>A0A8T9C2V4</accession>
<dbReference type="Gene3D" id="3.20.20.190">
    <property type="entry name" value="Phosphatidylinositol (PI) phosphodiesterase"/>
    <property type="match status" value="1"/>
</dbReference>
<dbReference type="InterPro" id="IPR000909">
    <property type="entry name" value="PLipase_C_PInositol-sp_X_dom"/>
</dbReference>
<dbReference type="InterPro" id="IPR015915">
    <property type="entry name" value="Kelch-typ_b-propeller"/>
</dbReference>
<proteinExistence type="predicted"/>
<evidence type="ECO:0000313" key="2">
    <source>
        <dbReference type="EMBL" id="TVY75685.1"/>
    </source>
</evidence>
<dbReference type="CDD" id="cd08586">
    <property type="entry name" value="PI-PLCc_BcPLC_like"/>
    <property type="match status" value="1"/>
</dbReference>
<dbReference type="PROSITE" id="PS50007">
    <property type="entry name" value="PIPLC_X_DOMAIN"/>
    <property type="match status" value="1"/>
</dbReference>
<protein>
    <submittedName>
        <fullName evidence="2">1-phosphatidylinositol phosphodiesterase</fullName>
    </submittedName>
</protein>
<dbReference type="AlphaFoldDB" id="A0A8T9C2V4"/>
<dbReference type="Proteomes" id="UP000469558">
    <property type="component" value="Unassembled WGS sequence"/>
</dbReference>
<dbReference type="PANTHER" id="PTHR13593:SF148">
    <property type="entry name" value="PHOSPHATIDYLINOSITOL-SPECIFIC PHOSPHOLIPASE C X DOMAIN-CONTAINING PROTEIN"/>
    <property type="match status" value="1"/>
</dbReference>
<feature type="domain" description="Phosphatidylinositol-specific phospholipase C X" evidence="1">
    <location>
        <begin position="309"/>
        <end position="456"/>
    </location>
</feature>
<sequence>MAWIARGPDGFVQNTPEGRTASVPAVATHRGELWCLWSDYSGSLFYAVGDNSTFQPRVQFPDQGIPVLAEILGILHAIIIRASGELAHYVFDDFQQTWTVPALLQREAGFLSHTTPALMAFHNHLFLVFVQDAKLYYSMWSINPRDNTEVWSPPQEVSGISQVSEIPALFVLQGVLHVICASNDDSREILGFAYSPAEDIWNSCADVSEGRAASGVSATSYGDSAFLAFQENGPDDTSHLIYISEFKDGQWRPQEAVAGQASADPPQLAVLNGRINCIFNANDESKDLKWYSRSLHDFSLSSWMRDIPDETPLSTLTIPGTHDSCAESNIPFVRTQYLSITKQMEAGLRFLDLRCRADSEGQLYLYHGGIPINLPMYLSLEKVMNEVFDHLQKGDSAPTDTVLISINNDDVSGNLPPSVFYNAVKNFIDKTPNRWITKRTTATLGEARGKAVLLRRYHADPDIDPAELIGIDLSGWLNDNPDFTLQTADDVTITLQDKWKYSEIIPLADLVESKFNFVSNMLQKAAAGDPEHWFLNFTSAVGDPAEKGEIAESHWIAVGAHSKIIGKFVPGMNPHARRNFQWGVKTRYGVIAMDYPELPKDSDLIAWIIGTNM</sequence>
<reference evidence="2 3" key="1">
    <citation type="submission" date="2018-05" db="EMBL/GenBank/DDBJ databases">
        <title>Genome sequencing and assembly of the regulated plant pathogen Lachnellula willkommii and related sister species for the development of diagnostic species identification markers.</title>
        <authorList>
            <person name="Giroux E."/>
            <person name="Bilodeau G."/>
        </authorList>
    </citation>
    <scope>NUCLEOTIDE SEQUENCE [LARGE SCALE GENOMIC DNA]</scope>
    <source>
        <strain evidence="2 3">CBS 268.59</strain>
    </source>
</reference>
<dbReference type="InterPro" id="IPR051057">
    <property type="entry name" value="PI-PLC_domain"/>
</dbReference>
<dbReference type="SMART" id="SM00148">
    <property type="entry name" value="PLCXc"/>
    <property type="match status" value="1"/>
</dbReference>
<dbReference type="PANTHER" id="PTHR13593">
    <property type="match status" value="1"/>
</dbReference>
<dbReference type="Pfam" id="PF00388">
    <property type="entry name" value="PI-PLC-X"/>
    <property type="match status" value="1"/>
</dbReference>
<dbReference type="GO" id="GO:0006629">
    <property type="term" value="P:lipid metabolic process"/>
    <property type="evidence" value="ECO:0007669"/>
    <property type="project" value="InterPro"/>
</dbReference>
<comment type="caution">
    <text evidence="2">The sequence shown here is derived from an EMBL/GenBank/DDBJ whole genome shotgun (WGS) entry which is preliminary data.</text>
</comment>
<keyword evidence="3" id="KW-1185">Reference proteome</keyword>
<gene>
    <name evidence="2" type="primary">PLC</name>
    <name evidence="2" type="ORF">LSUE1_G007235</name>
</gene>
<name>A0A8T9C2V4_9HELO</name>
<evidence type="ECO:0000259" key="1">
    <source>
        <dbReference type="SMART" id="SM00148"/>
    </source>
</evidence>
<dbReference type="SUPFAM" id="SSF89372">
    <property type="entry name" value="Fucose-specific lectin"/>
    <property type="match status" value="1"/>
</dbReference>
<evidence type="ECO:0000313" key="3">
    <source>
        <dbReference type="Proteomes" id="UP000469558"/>
    </source>
</evidence>
<dbReference type="GO" id="GO:0008081">
    <property type="term" value="F:phosphoric diester hydrolase activity"/>
    <property type="evidence" value="ECO:0007669"/>
    <property type="project" value="InterPro"/>
</dbReference>